<feature type="transmembrane region" description="Helical" evidence="2">
    <location>
        <begin position="55"/>
        <end position="76"/>
    </location>
</feature>
<reference evidence="3" key="2">
    <citation type="submission" date="2022-01" db="EMBL/GenBank/DDBJ databases">
        <authorList>
            <person name="Zivanovic Y."/>
            <person name="Moreira D."/>
            <person name="Lopez-Garcia P."/>
        </authorList>
    </citation>
    <scope>NUCLEOTIDE SEQUENCE</scope>
    <source>
        <strain evidence="3">G9</strain>
    </source>
</reference>
<proteinExistence type="predicted"/>
<feature type="transmembrane region" description="Helical" evidence="2">
    <location>
        <begin position="17"/>
        <end position="35"/>
    </location>
</feature>
<feature type="compositionally biased region" description="Pro residues" evidence="1">
    <location>
        <begin position="213"/>
        <end position="225"/>
    </location>
</feature>
<dbReference type="RefSeq" id="WP_277866976.1">
    <property type="nucleotide sequence ID" value="NZ_JAKKUT010000002.1"/>
</dbReference>
<feature type="compositionally biased region" description="Acidic residues" evidence="1">
    <location>
        <begin position="135"/>
        <end position="144"/>
    </location>
</feature>
<keyword evidence="2" id="KW-0812">Transmembrane</keyword>
<reference evidence="3" key="1">
    <citation type="journal article" date="2022" name="Genome Biol. Evol.">
        <title>A New Gene Family Diagnostic for Intracellular Biomineralization of Amorphous Ca Carbonates by Cyanobacteria.</title>
        <authorList>
            <person name="Benzerara K."/>
            <person name="Duprat E."/>
            <person name="Bitard-Feildel T."/>
            <person name="Caumes G."/>
            <person name="Cassier-Chauvat C."/>
            <person name="Chauvat F."/>
            <person name="Dezi M."/>
            <person name="Diop S.I."/>
            <person name="Gaschignard G."/>
            <person name="Gorgen S."/>
            <person name="Gugger M."/>
            <person name="Lopez-Garcia P."/>
            <person name="Millet M."/>
            <person name="Skouri-Panet F."/>
            <person name="Moreira D."/>
            <person name="Callebaut I."/>
        </authorList>
    </citation>
    <scope>NUCLEOTIDE SEQUENCE</scope>
    <source>
        <strain evidence="3">G9</strain>
    </source>
</reference>
<comment type="caution">
    <text evidence="3">The sequence shown here is derived from an EMBL/GenBank/DDBJ whole genome shotgun (WGS) entry which is preliminary data.</text>
</comment>
<keyword evidence="4" id="KW-1185">Reference proteome</keyword>
<evidence type="ECO:0000256" key="1">
    <source>
        <dbReference type="SAM" id="MobiDB-lite"/>
    </source>
</evidence>
<dbReference type="Proteomes" id="UP001154265">
    <property type="component" value="Unassembled WGS sequence"/>
</dbReference>
<feature type="compositionally biased region" description="Basic and acidic residues" evidence="1">
    <location>
        <begin position="198"/>
        <end position="208"/>
    </location>
</feature>
<evidence type="ECO:0008006" key="5">
    <source>
        <dbReference type="Google" id="ProtNLM"/>
    </source>
</evidence>
<feature type="compositionally biased region" description="Acidic residues" evidence="1">
    <location>
        <begin position="109"/>
        <end position="121"/>
    </location>
</feature>
<accession>A0ABT6EZU6</accession>
<dbReference type="EMBL" id="JAKKUT010000002">
    <property type="protein sequence ID" value="MDG2991097.1"/>
    <property type="molecule type" value="Genomic_DNA"/>
</dbReference>
<keyword evidence="2" id="KW-0472">Membrane</keyword>
<organism evidence="3 4">
    <name type="scientific">Candidatus Synechococcus calcipolaris G9</name>
    <dbReference type="NCBI Taxonomy" id="1497997"/>
    <lineage>
        <taxon>Bacteria</taxon>
        <taxon>Bacillati</taxon>
        <taxon>Cyanobacteriota</taxon>
        <taxon>Cyanophyceae</taxon>
        <taxon>Synechococcales</taxon>
        <taxon>Synechococcaceae</taxon>
        <taxon>Synechococcus</taxon>
    </lineage>
</organism>
<keyword evidence="2" id="KW-1133">Transmembrane helix</keyword>
<evidence type="ECO:0000256" key="2">
    <source>
        <dbReference type="SAM" id="Phobius"/>
    </source>
</evidence>
<evidence type="ECO:0000313" key="3">
    <source>
        <dbReference type="EMBL" id="MDG2991097.1"/>
    </source>
</evidence>
<protein>
    <recommendedName>
        <fullName evidence="5">Lipopolysaccharide assembly protein A domain-containing protein</fullName>
    </recommendedName>
</protein>
<sequence length="239" mass="26330">MCAVAAVAGADSVMPRLSFGLLFLVLLGILGVQNWQPSLAITFLGRRSPTLPFSLWIVAAVLLGYVTGATILWLIGPDTGRSDRPRPRKPSAQKSPSGPEGSGTRDQEDQGEDAFNFDDNFDNQGMDDRDINDPPIDDPVEDSEPIPADKPPQTPNYRPGPRPSAPYSYSYRPSRKVTPRTVDDRPLNPPPRSVAKGSSKEDVYDAEYRILTPPYPEADSTPPPPPEDDWDDWDDWTRG</sequence>
<gene>
    <name evidence="3" type="ORF">L3556_09185</name>
</gene>
<feature type="compositionally biased region" description="Pro residues" evidence="1">
    <location>
        <begin position="148"/>
        <end position="164"/>
    </location>
</feature>
<name>A0ABT6EZU6_9SYNE</name>
<evidence type="ECO:0000313" key="4">
    <source>
        <dbReference type="Proteomes" id="UP001154265"/>
    </source>
</evidence>
<feature type="compositionally biased region" description="Acidic residues" evidence="1">
    <location>
        <begin position="226"/>
        <end position="239"/>
    </location>
</feature>
<feature type="region of interest" description="Disordered" evidence="1">
    <location>
        <begin position="76"/>
        <end position="239"/>
    </location>
</feature>